<evidence type="ECO:0000256" key="2">
    <source>
        <dbReference type="ARBA" id="ARBA00010447"/>
    </source>
</evidence>
<evidence type="ECO:0000256" key="1">
    <source>
        <dbReference type="ARBA" id="ARBA00001933"/>
    </source>
</evidence>
<evidence type="ECO:0000313" key="11">
    <source>
        <dbReference type="Proteomes" id="UP000031830"/>
    </source>
</evidence>
<dbReference type="KEGG" id="fpz:LA55_718"/>
<dbReference type="PANTHER" id="PTHR43586:SF8">
    <property type="entry name" value="CYSTEINE DESULFURASE 1, CHLOROPLASTIC"/>
    <property type="match status" value="1"/>
</dbReference>
<dbReference type="RefSeq" id="WP_044525926.1">
    <property type="nucleotide sequence ID" value="NZ_CP009440.1"/>
</dbReference>
<keyword evidence="4 8" id="KW-0808">Transferase</keyword>
<comment type="function">
    <text evidence="8">Catalyzes the removal of elemental sulfur and selenium atoms from L-cysteine, L-cystine, L-selenocysteine, and L-selenocystine to produce L-alanine.</text>
</comment>
<dbReference type="EMBL" id="CP009440">
    <property type="protein sequence ID" value="AJI54237.1"/>
    <property type="molecule type" value="Genomic_DNA"/>
</dbReference>
<comment type="catalytic activity">
    <reaction evidence="6 8">
        <text>(sulfur carrier)-H + L-cysteine = (sulfur carrier)-SH + L-alanine</text>
        <dbReference type="Rhea" id="RHEA:43892"/>
        <dbReference type="Rhea" id="RHEA-COMP:14737"/>
        <dbReference type="Rhea" id="RHEA-COMP:14739"/>
        <dbReference type="ChEBI" id="CHEBI:29917"/>
        <dbReference type="ChEBI" id="CHEBI:35235"/>
        <dbReference type="ChEBI" id="CHEBI:57972"/>
        <dbReference type="ChEBI" id="CHEBI:64428"/>
        <dbReference type="EC" id="2.8.1.7"/>
    </reaction>
</comment>
<comment type="cofactor">
    <cofactor evidence="1 7">
        <name>pyridoxal 5'-phosphate</name>
        <dbReference type="ChEBI" id="CHEBI:597326"/>
    </cofactor>
</comment>
<keyword evidence="5 8" id="KW-0663">Pyridoxal phosphate</keyword>
<dbReference type="Proteomes" id="UP000031830">
    <property type="component" value="Chromosome"/>
</dbReference>
<dbReference type="InterPro" id="IPR015422">
    <property type="entry name" value="PyrdxlP-dep_Trfase_small"/>
</dbReference>
<dbReference type="Pfam" id="PF00266">
    <property type="entry name" value="Aminotran_5"/>
    <property type="match status" value="1"/>
</dbReference>
<evidence type="ECO:0000256" key="3">
    <source>
        <dbReference type="ARBA" id="ARBA00012239"/>
    </source>
</evidence>
<accession>A0A0B6D7G0</accession>
<dbReference type="InterPro" id="IPR015421">
    <property type="entry name" value="PyrdxlP-dep_Trfase_major"/>
</dbReference>
<dbReference type="InterPro" id="IPR020578">
    <property type="entry name" value="Aminotrans_V_PyrdxlP_BS"/>
</dbReference>
<evidence type="ECO:0000256" key="6">
    <source>
        <dbReference type="ARBA" id="ARBA00050776"/>
    </source>
</evidence>
<dbReference type="Gene3D" id="3.90.1150.10">
    <property type="entry name" value="Aspartate Aminotransferase, domain 1"/>
    <property type="match status" value="1"/>
</dbReference>
<reference evidence="10 11" key="1">
    <citation type="journal article" date="2015" name="Genome Announc.">
        <title>Genome sequencing of 18 francisella strains to aid in assay development and testing.</title>
        <authorList>
            <person name="Johnson S.L."/>
            <person name="Daligault H.E."/>
            <person name="Davenport K.W."/>
            <person name="Coyne S.R."/>
            <person name="Frey K.G."/>
            <person name="Koroleva G.I."/>
            <person name="Broomall S.M."/>
            <person name="Bishop-Lilly K.A."/>
            <person name="Bruce D.C."/>
            <person name="Chertkov O."/>
            <person name="Freitas T."/>
            <person name="Jaissle J."/>
            <person name="Ladner J.T."/>
            <person name="Rosenzweig C.N."/>
            <person name="Gibbons H.S."/>
            <person name="Palacios G.F."/>
            <person name="Redden C.L."/>
            <person name="Xu Y."/>
            <person name="Minogue T.D."/>
            <person name="Chain P.S."/>
        </authorList>
    </citation>
    <scope>NUCLEOTIDE SEQUENCE [LARGE SCALE GENOMIC DNA]</scope>
    <source>
        <strain evidence="10 11">GA01-2794</strain>
    </source>
</reference>
<dbReference type="GO" id="GO:0030170">
    <property type="term" value="F:pyridoxal phosphate binding"/>
    <property type="evidence" value="ECO:0007669"/>
    <property type="project" value="UniProtKB-UniRule"/>
</dbReference>
<protein>
    <recommendedName>
        <fullName evidence="3 8">Cysteine desulfurase</fullName>
        <ecNumber evidence="3 8">2.8.1.7</ecNumber>
    </recommendedName>
</protein>
<dbReference type="AlphaFoldDB" id="A0A0B6D7G0"/>
<dbReference type="OrthoDB" id="9808002at2"/>
<evidence type="ECO:0000256" key="4">
    <source>
        <dbReference type="ARBA" id="ARBA00022679"/>
    </source>
</evidence>
<proteinExistence type="inferred from homology"/>
<dbReference type="NCBIfam" id="TIGR01979">
    <property type="entry name" value="sufS"/>
    <property type="match status" value="1"/>
</dbReference>
<evidence type="ECO:0000256" key="5">
    <source>
        <dbReference type="ARBA" id="ARBA00022898"/>
    </source>
</evidence>
<dbReference type="GO" id="GO:0031071">
    <property type="term" value="F:cysteine desulfurase activity"/>
    <property type="evidence" value="ECO:0007669"/>
    <property type="project" value="UniProtKB-UniRule"/>
</dbReference>
<evidence type="ECO:0000256" key="8">
    <source>
        <dbReference type="RuleBase" id="RU004506"/>
    </source>
</evidence>
<evidence type="ECO:0000259" key="9">
    <source>
        <dbReference type="Pfam" id="PF00266"/>
    </source>
</evidence>
<dbReference type="PANTHER" id="PTHR43586">
    <property type="entry name" value="CYSTEINE DESULFURASE"/>
    <property type="match status" value="1"/>
</dbReference>
<dbReference type="GO" id="GO:0006534">
    <property type="term" value="P:cysteine metabolic process"/>
    <property type="evidence" value="ECO:0007669"/>
    <property type="project" value="UniProtKB-UniRule"/>
</dbReference>
<organism evidence="10 11">
    <name type="scientific">Francisella philomiragia</name>
    <dbReference type="NCBI Taxonomy" id="28110"/>
    <lineage>
        <taxon>Bacteria</taxon>
        <taxon>Pseudomonadati</taxon>
        <taxon>Pseudomonadota</taxon>
        <taxon>Gammaproteobacteria</taxon>
        <taxon>Thiotrichales</taxon>
        <taxon>Francisellaceae</taxon>
        <taxon>Francisella</taxon>
    </lineage>
</organism>
<dbReference type="InterPro" id="IPR010970">
    <property type="entry name" value="Cys_dSase_SufS"/>
</dbReference>
<dbReference type="CDD" id="cd06453">
    <property type="entry name" value="SufS_like"/>
    <property type="match status" value="1"/>
</dbReference>
<feature type="domain" description="Aminotransferase class V" evidence="9">
    <location>
        <begin position="24"/>
        <end position="395"/>
    </location>
</feature>
<comment type="similarity">
    <text evidence="2 8">Belongs to the class-V pyridoxal-phosphate-dependent aminotransferase family. Csd subfamily.</text>
</comment>
<dbReference type="SUPFAM" id="SSF53383">
    <property type="entry name" value="PLP-dependent transferases"/>
    <property type="match status" value="1"/>
</dbReference>
<dbReference type="PROSITE" id="PS00595">
    <property type="entry name" value="AA_TRANSFER_CLASS_5"/>
    <property type="match status" value="1"/>
</dbReference>
<name>A0A0B6D7G0_9GAMM</name>
<dbReference type="InterPro" id="IPR015424">
    <property type="entry name" value="PyrdxlP-dep_Trfase"/>
</dbReference>
<dbReference type="InterPro" id="IPR000192">
    <property type="entry name" value="Aminotrans_V_dom"/>
</dbReference>
<gene>
    <name evidence="10" type="primary">sufS</name>
    <name evidence="10" type="ORF">LA55_718</name>
</gene>
<dbReference type="EC" id="2.8.1.7" evidence="3 8"/>
<evidence type="ECO:0000313" key="10">
    <source>
        <dbReference type="EMBL" id="AJI54237.1"/>
    </source>
</evidence>
<dbReference type="STRING" id="28110.KU46_1255"/>
<evidence type="ECO:0000256" key="7">
    <source>
        <dbReference type="RuleBase" id="RU004504"/>
    </source>
</evidence>
<sequence>MYDVKKIRENFPFLNQTINDKPVVFFDTGASAQKPQVVIDAVADAYKFNYANVHRGVYELSQKASDKYEKVRVKVQHFINAKSADEIVLTKGTTESINLLASSIGKSMVSIGDEIIVTEMEHHANFVPWQMLCEEKHLVFKVAKVEDNGELNIQNLLSLVTNKTKVLALTLCSNVLGTINPVKKIIQEVKKINPKTLIIVDGAQAVIHSKVDVQDLNCDFFVFSSHKLYGPTGVGVLYGKYELLEKLPPYNYGGDMVNDVTINKTTFALPPYKFEAGTPDIVGSIGFGEAIDYVNSIGMENIASFEKQLLEYATKELKEIDGLKIIGEAPNKAGVITFVVDGCNASDIGELLAIKGMCVRTGKHCAHPLLYRMGATSTVRMSFGMYNTIDEVDLFIKALKKVISQLK</sequence>
<dbReference type="Gene3D" id="3.40.640.10">
    <property type="entry name" value="Type I PLP-dependent aspartate aminotransferase-like (Major domain)"/>
    <property type="match status" value="1"/>
</dbReference>